<evidence type="ECO:0000256" key="1">
    <source>
        <dbReference type="PIRNR" id="PIRNR032126"/>
    </source>
</evidence>
<name>A0ABV2KK63_9HYPH</name>
<dbReference type="Proteomes" id="UP001549143">
    <property type="component" value="Unassembled WGS sequence"/>
</dbReference>
<evidence type="ECO:0000313" key="5">
    <source>
        <dbReference type="Proteomes" id="UP001549143"/>
    </source>
</evidence>
<comment type="caution">
    <text evidence="4">The sequence shown here is derived from an EMBL/GenBank/DDBJ whole genome shotgun (WGS) entry which is preliminary data.</text>
</comment>
<evidence type="ECO:0000256" key="3">
    <source>
        <dbReference type="SAM" id="Phobius"/>
    </source>
</evidence>
<keyword evidence="1" id="KW-0406">Ion transport</keyword>
<keyword evidence="5" id="KW-1185">Reference proteome</keyword>
<evidence type="ECO:0000256" key="2">
    <source>
        <dbReference type="SAM" id="MobiDB-lite"/>
    </source>
</evidence>
<feature type="transmembrane region" description="Helical" evidence="3">
    <location>
        <begin position="91"/>
        <end position="112"/>
    </location>
</feature>
<feature type="transmembrane region" description="Helical" evidence="3">
    <location>
        <begin position="67"/>
        <end position="85"/>
    </location>
</feature>
<keyword evidence="3" id="KW-0812">Transmembrane</keyword>
<evidence type="ECO:0000313" key="4">
    <source>
        <dbReference type="EMBL" id="MET3660443.1"/>
    </source>
</evidence>
<feature type="compositionally biased region" description="Acidic residues" evidence="2">
    <location>
        <begin position="1"/>
        <end position="11"/>
    </location>
</feature>
<proteinExistence type="inferred from homology"/>
<dbReference type="PIRSF" id="PIRSF032126">
    <property type="entry name" value="F0F1_ATP_synthase_subunit_I"/>
    <property type="match status" value="1"/>
</dbReference>
<keyword evidence="3" id="KW-1133">Transmembrane helix</keyword>
<keyword evidence="1" id="KW-0813">Transport</keyword>
<dbReference type="EMBL" id="JBEPMN010000002">
    <property type="protein sequence ID" value="MET3660443.1"/>
    <property type="molecule type" value="Genomic_DNA"/>
</dbReference>
<accession>A0ABV2KK63</accession>
<keyword evidence="1 3" id="KW-0472">Membrane</keyword>
<keyword evidence="1" id="KW-0375">Hydrogen ion transport</keyword>
<gene>
    <name evidence="4" type="ORF">ABID44_000757</name>
</gene>
<feature type="region of interest" description="Disordered" evidence="2">
    <location>
        <begin position="1"/>
        <end position="59"/>
    </location>
</feature>
<dbReference type="InterPro" id="IPR032820">
    <property type="entry name" value="ATPase_put"/>
</dbReference>
<reference evidence="4 5" key="1">
    <citation type="submission" date="2024-06" db="EMBL/GenBank/DDBJ databases">
        <title>Genomic Encyclopedia of Type Strains, Phase IV (KMG-IV): sequencing the most valuable type-strain genomes for metagenomic binning, comparative biology and taxonomic classification.</title>
        <authorList>
            <person name="Goeker M."/>
        </authorList>
    </citation>
    <scope>NUCLEOTIDE SEQUENCE [LARGE SCALE GENOMIC DNA]</scope>
    <source>
        <strain evidence="4 5">DSM 19730</strain>
    </source>
</reference>
<dbReference type="Pfam" id="PF09527">
    <property type="entry name" value="ATPase_gene1"/>
    <property type="match status" value="1"/>
</dbReference>
<comment type="similarity">
    <text evidence="1">Belongs to the bacterial AtpI family.</text>
</comment>
<dbReference type="InterPro" id="IPR016989">
    <property type="entry name" value="Atp1_alphaprobac"/>
</dbReference>
<organism evidence="4 5">
    <name type="scientific">Aquamicrobium ahrensii</name>
    <dbReference type="NCBI Taxonomy" id="469551"/>
    <lineage>
        <taxon>Bacteria</taxon>
        <taxon>Pseudomonadati</taxon>
        <taxon>Pseudomonadota</taxon>
        <taxon>Alphaproteobacteria</taxon>
        <taxon>Hyphomicrobiales</taxon>
        <taxon>Phyllobacteriaceae</taxon>
        <taxon>Aquamicrobium</taxon>
    </lineage>
</organism>
<feature type="compositionally biased region" description="Basic and acidic residues" evidence="2">
    <location>
        <begin position="15"/>
        <end position="35"/>
    </location>
</feature>
<comment type="function">
    <text evidence="1">A possible function for this protein is to guide the assembly of the membrane sector of the ATPase enzyme complex.</text>
</comment>
<dbReference type="RefSeq" id="WP_354150341.1">
    <property type="nucleotide sequence ID" value="NZ_JBEPMN010000002.1"/>
</dbReference>
<protein>
    <recommendedName>
        <fullName evidence="1">ATP synthase protein I</fullName>
    </recommendedName>
</protein>
<sequence>MAGENGPDETGETGPRNDRKGDIRDDELERRRRELGASLATRHPKAFEGEDNAQAGGSTGYGQAFKLSSEFIAGVVVGIGIGWMVDRVAGTSPWGLIVFLLVGFAAGVLNVLRSAGLMAGFGQGKPSAGSKDE</sequence>